<keyword evidence="11" id="KW-1185">Reference proteome</keyword>
<keyword evidence="5 8" id="KW-0812">Transmembrane</keyword>
<dbReference type="PROSITE" id="PS50928">
    <property type="entry name" value="ABC_TM1"/>
    <property type="match status" value="1"/>
</dbReference>
<keyword evidence="7 8" id="KW-0472">Membrane</keyword>
<evidence type="ECO:0000259" key="9">
    <source>
        <dbReference type="PROSITE" id="PS50928"/>
    </source>
</evidence>
<feature type="transmembrane region" description="Helical" evidence="8">
    <location>
        <begin position="219"/>
        <end position="241"/>
    </location>
</feature>
<keyword evidence="4" id="KW-1003">Cell membrane</keyword>
<protein>
    <submittedName>
        <fullName evidence="10">Binding-protein-dependent transport systems inner membrane component</fullName>
    </submittedName>
</protein>
<name>D1C395_SPHTD</name>
<evidence type="ECO:0000256" key="5">
    <source>
        <dbReference type="ARBA" id="ARBA00022692"/>
    </source>
</evidence>
<dbReference type="PANTHER" id="PTHR42929">
    <property type="entry name" value="INNER MEMBRANE ABC TRANSPORTER PERMEASE PROTEIN YDCU-RELATED-RELATED"/>
    <property type="match status" value="1"/>
</dbReference>
<reference evidence="11" key="1">
    <citation type="submission" date="2009-11" db="EMBL/GenBank/DDBJ databases">
        <title>The complete chromosome 1 of Sphaerobacter thermophilus DSM 20745.</title>
        <authorList>
            <person name="Lucas S."/>
            <person name="Copeland A."/>
            <person name="Lapidus A."/>
            <person name="Glavina del Rio T."/>
            <person name="Dalin E."/>
            <person name="Tice H."/>
            <person name="Bruce D."/>
            <person name="Goodwin L."/>
            <person name="Pitluck S."/>
            <person name="Kyrpides N."/>
            <person name="Mavromatis K."/>
            <person name="Ivanova N."/>
            <person name="Mikhailova N."/>
            <person name="LaButti K.M."/>
            <person name="Clum A."/>
            <person name="Sun H.I."/>
            <person name="Brettin T."/>
            <person name="Detter J.C."/>
            <person name="Han C."/>
            <person name="Larimer F."/>
            <person name="Land M."/>
            <person name="Hauser L."/>
            <person name="Markowitz V."/>
            <person name="Cheng J.F."/>
            <person name="Hugenholtz P."/>
            <person name="Woyke T."/>
            <person name="Wu D."/>
            <person name="Steenblock K."/>
            <person name="Schneider S."/>
            <person name="Pukall R."/>
            <person name="Goeker M."/>
            <person name="Klenk H.P."/>
            <person name="Eisen J.A."/>
        </authorList>
    </citation>
    <scope>NUCLEOTIDE SEQUENCE [LARGE SCALE GENOMIC DNA]</scope>
    <source>
        <strain evidence="11">ATCC 49802 / DSM 20745 / S 6022</strain>
    </source>
</reference>
<dbReference type="InterPro" id="IPR000515">
    <property type="entry name" value="MetI-like"/>
</dbReference>
<evidence type="ECO:0000256" key="1">
    <source>
        <dbReference type="ARBA" id="ARBA00004651"/>
    </source>
</evidence>
<gene>
    <name evidence="10" type="ordered locus">Sthe_1277</name>
</gene>
<dbReference type="Gene3D" id="1.10.3720.10">
    <property type="entry name" value="MetI-like"/>
    <property type="match status" value="1"/>
</dbReference>
<dbReference type="RefSeq" id="WP_012871759.1">
    <property type="nucleotide sequence ID" value="NC_013523.1"/>
</dbReference>
<feature type="transmembrane region" description="Helical" evidence="8">
    <location>
        <begin position="126"/>
        <end position="149"/>
    </location>
</feature>
<dbReference type="Proteomes" id="UP000002027">
    <property type="component" value="Chromosome 1"/>
</dbReference>
<dbReference type="STRING" id="479434.Sthe_1277"/>
<evidence type="ECO:0000256" key="2">
    <source>
        <dbReference type="ARBA" id="ARBA00007069"/>
    </source>
</evidence>
<sequence>MAIADRVEAPAEEPGGLPARLLRAIRTRTGLQLGGLLGPGAFWLIVFFLLPLAVVFAYSFATRGAYGTIKWTLTLENYRQFADWLYVKVFLFSLLIAVLTTVICLVIGYPFAYVMSRAPRRWRNGLLILVMVPFWTNFLVRTYAIMLLLRSEGLINSFLRSIGLIDQPLNLLYTPGAVVLGLVYGYLPFMILPLYASIEKFDFSLVEAAQDLGASTRRVFLRVMLPLTMPGVVAGSILVFIPTVGAFVTPDLLGGGKVVMIGNLIQQQFLTARHWPFGSAISFVLMAIVLASTLIYFRSGGERTV</sequence>
<evidence type="ECO:0000256" key="6">
    <source>
        <dbReference type="ARBA" id="ARBA00022989"/>
    </source>
</evidence>
<dbReference type="GO" id="GO:0005886">
    <property type="term" value="C:plasma membrane"/>
    <property type="evidence" value="ECO:0007669"/>
    <property type="project" value="UniProtKB-SubCell"/>
</dbReference>
<dbReference type="Pfam" id="PF00528">
    <property type="entry name" value="BPD_transp_1"/>
    <property type="match status" value="1"/>
</dbReference>
<evidence type="ECO:0000256" key="4">
    <source>
        <dbReference type="ARBA" id="ARBA00022475"/>
    </source>
</evidence>
<accession>D1C395</accession>
<feature type="transmembrane region" description="Helical" evidence="8">
    <location>
        <begin position="36"/>
        <end position="61"/>
    </location>
</feature>
<dbReference type="CDD" id="cd06261">
    <property type="entry name" value="TM_PBP2"/>
    <property type="match status" value="1"/>
</dbReference>
<dbReference type="AlphaFoldDB" id="D1C395"/>
<feature type="transmembrane region" description="Helical" evidence="8">
    <location>
        <begin position="89"/>
        <end position="114"/>
    </location>
</feature>
<dbReference type="SUPFAM" id="SSF161098">
    <property type="entry name" value="MetI-like"/>
    <property type="match status" value="1"/>
</dbReference>
<evidence type="ECO:0000256" key="8">
    <source>
        <dbReference type="RuleBase" id="RU363032"/>
    </source>
</evidence>
<keyword evidence="3 8" id="KW-0813">Transport</keyword>
<feature type="transmembrane region" description="Helical" evidence="8">
    <location>
        <begin position="177"/>
        <end position="198"/>
    </location>
</feature>
<comment type="similarity">
    <text evidence="2">Belongs to the binding-protein-dependent transport system permease family. CysTW subfamily.</text>
</comment>
<proteinExistence type="inferred from homology"/>
<comment type="subcellular location">
    <subcellularLocation>
        <location evidence="1 8">Cell membrane</location>
        <topology evidence="1 8">Multi-pass membrane protein</topology>
    </subcellularLocation>
</comment>
<dbReference type="OrthoDB" id="9807047at2"/>
<reference evidence="10 11" key="2">
    <citation type="journal article" date="2010" name="Stand. Genomic Sci.">
        <title>Complete genome sequence of Desulfohalobium retbaense type strain (HR(100)).</title>
        <authorList>
            <person name="Spring S."/>
            <person name="Nolan M."/>
            <person name="Lapidus A."/>
            <person name="Glavina Del Rio T."/>
            <person name="Copeland A."/>
            <person name="Tice H."/>
            <person name="Cheng J.F."/>
            <person name="Lucas S."/>
            <person name="Land M."/>
            <person name="Chen F."/>
            <person name="Bruce D."/>
            <person name="Goodwin L."/>
            <person name="Pitluck S."/>
            <person name="Ivanova N."/>
            <person name="Mavromatis K."/>
            <person name="Mikhailova N."/>
            <person name="Pati A."/>
            <person name="Chen A."/>
            <person name="Palaniappan K."/>
            <person name="Hauser L."/>
            <person name="Chang Y.J."/>
            <person name="Jeffries C.D."/>
            <person name="Munk C."/>
            <person name="Kiss H."/>
            <person name="Chain P."/>
            <person name="Han C."/>
            <person name="Brettin T."/>
            <person name="Detter J.C."/>
            <person name="Schuler E."/>
            <person name="Goker M."/>
            <person name="Rohde M."/>
            <person name="Bristow J."/>
            <person name="Eisen J.A."/>
            <person name="Markowitz V."/>
            <person name="Hugenholtz P."/>
            <person name="Kyrpides N.C."/>
            <person name="Klenk H.P."/>
        </authorList>
    </citation>
    <scope>NUCLEOTIDE SEQUENCE [LARGE SCALE GENOMIC DNA]</scope>
    <source>
        <strain evidence="11">ATCC 49802 / DSM 20745 / S 6022</strain>
    </source>
</reference>
<feature type="transmembrane region" description="Helical" evidence="8">
    <location>
        <begin position="277"/>
        <end position="297"/>
    </location>
</feature>
<keyword evidence="6 8" id="KW-1133">Transmembrane helix</keyword>
<feature type="domain" description="ABC transmembrane type-1" evidence="9">
    <location>
        <begin position="90"/>
        <end position="296"/>
    </location>
</feature>
<evidence type="ECO:0000256" key="3">
    <source>
        <dbReference type="ARBA" id="ARBA00022448"/>
    </source>
</evidence>
<dbReference type="KEGG" id="sti:Sthe_1277"/>
<dbReference type="InterPro" id="IPR035906">
    <property type="entry name" value="MetI-like_sf"/>
</dbReference>
<dbReference type="EMBL" id="CP001823">
    <property type="protein sequence ID" value="ACZ38712.1"/>
    <property type="molecule type" value="Genomic_DNA"/>
</dbReference>
<dbReference type="PANTHER" id="PTHR42929:SF1">
    <property type="entry name" value="INNER MEMBRANE ABC TRANSPORTER PERMEASE PROTEIN YDCU-RELATED"/>
    <property type="match status" value="1"/>
</dbReference>
<evidence type="ECO:0000256" key="7">
    <source>
        <dbReference type="ARBA" id="ARBA00023136"/>
    </source>
</evidence>
<dbReference type="HOGENOM" id="CLU_016047_18_3_0"/>
<organism evidence="10 11">
    <name type="scientific">Sphaerobacter thermophilus (strain ATCC 49802 / DSM 20745 / KCCM 41009 / NCIMB 13125 / S 6022)</name>
    <dbReference type="NCBI Taxonomy" id="479434"/>
    <lineage>
        <taxon>Bacteria</taxon>
        <taxon>Pseudomonadati</taxon>
        <taxon>Thermomicrobiota</taxon>
        <taxon>Thermomicrobia</taxon>
        <taxon>Sphaerobacterales</taxon>
        <taxon>Sphaerobacterineae</taxon>
        <taxon>Sphaerobacteraceae</taxon>
        <taxon>Sphaerobacter</taxon>
    </lineage>
</organism>
<evidence type="ECO:0000313" key="10">
    <source>
        <dbReference type="EMBL" id="ACZ38712.1"/>
    </source>
</evidence>
<dbReference type="GO" id="GO:0055085">
    <property type="term" value="P:transmembrane transport"/>
    <property type="evidence" value="ECO:0007669"/>
    <property type="project" value="InterPro"/>
</dbReference>
<dbReference type="eggNOG" id="COG1176">
    <property type="taxonomic scope" value="Bacteria"/>
</dbReference>
<evidence type="ECO:0000313" key="11">
    <source>
        <dbReference type="Proteomes" id="UP000002027"/>
    </source>
</evidence>
<dbReference type="InParanoid" id="D1C395"/>